<dbReference type="AlphaFoldDB" id="A0A7R9J661"/>
<organism evidence="3">
    <name type="scientific">Timema californicum</name>
    <name type="common">California timema</name>
    <name type="synonym">Walking stick</name>
    <dbReference type="NCBI Taxonomy" id="61474"/>
    <lineage>
        <taxon>Eukaryota</taxon>
        <taxon>Metazoa</taxon>
        <taxon>Ecdysozoa</taxon>
        <taxon>Arthropoda</taxon>
        <taxon>Hexapoda</taxon>
        <taxon>Insecta</taxon>
        <taxon>Pterygota</taxon>
        <taxon>Neoptera</taxon>
        <taxon>Polyneoptera</taxon>
        <taxon>Phasmatodea</taxon>
        <taxon>Timematodea</taxon>
        <taxon>Timematoidea</taxon>
        <taxon>Timematidae</taxon>
        <taxon>Timema</taxon>
    </lineage>
</organism>
<dbReference type="GO" id="GO:0016192">
    <property type="term" value="P:vesicle-mediated transport"/>
    <property type="evidence" value="ECO:0007669"/>
    <property type="project" value="InterPro"/>
</dbReference>
<dbReference type="InterPro" id="IPR038407">
    <property type="entry name" value="v-SNARE_N_sf"/>
</dbReference>
<name>A0A7R9J661_TIMCA</name>
<reference evidence="3" key="1">
    <citation type="submission" date="2020-11" db="EMBL/GenBank/DDBJ databases">
        <authorList>
            <person name="Tran Van P."/>
        </authorList>
    </citation>
    <scope>NUCLEOTIDE SEQUENCE</scope>
</reference>
<dbReference type="EMBL" id="OE181413">
    <property type="protein sequence ID" value="CAD7573104.1"/>
    <property type="molecule type" value="Genomic_DNA"/>
</dbReference>
<evidence type="ECO:0000256" key="1">
    <source>
        <dbReference type="ARBA" id="ARBA00006108"/>
    </source>
</evidence>
<dbReference type="GO" id="GO:0016020">
    <property type="term" value="C:membrane"/>
    <property type="evidence" value="ECO:0007669"/>
    <property type="project" value="InterPro"/>
</dbReference>
<dbReference type="Gene3D" id="1.20.58.400">
    <property type="entry name" value="t-snare proteins"/>
    <property type="match status" value="1"/>
</dbReference>
<evidence type="ECO:0000313" key="3">
    <source>
        <dbReference type="EMBL" id="CAD7573104.1"/>
    </source>
</evidence>
<dbReference type="GO" id="GO:0006886">
    <property type="term" value="P:intracellular protein transport"/>
    <property type="evidence" value="ECO:0007669"/>
    <property type="project" value="InterPro"/>
</dbReference>
<proteinExistence type="inferred from homology"/>
<gene>
    <name evidence="3" type="ORF">TCMB3V08_LOCUS5745</name>
</gene>
<feature type="domain" description="Vesicle transport v-SNARE N-terminal" evidence="2">
    <location>
        <begin position="92"/>
        <end position="140"/>
    </location>
</feature>
<dbReference type="InterPro" id="IPR007705">
    <property type="entry name" value="Vesicle_trsprt_v-SNARE_N"/>
</dbReference>
<dbReference type="SUPFAM" id="SSF47661">
    <property type="entry name" value="t-snare proteins"/>
    <property type="match status" value="1"/>
</dbReference>
<protein>
    <submittedName>
        <fullName evidence="3">(California timema) hypothetical protein</fullName>
    </submittedName>
</protein>
<accession>A0A7R9J661</accession>
<dbReference type="Pfam" id="PF05008">
    <property type="entry name" value="V-SNARE"/>
    <property type="match status" value="1"/>
</dbReference>
<dbReference type="InterPro" id="IPR010989">
    <property type="entry name" value="SNARE"/>
</dbReference>
<comment type="similarity">
    <text evidence="1">Belongs to the VTI1 family.</text>
</comment>
<sequence length="154" mass="17773">MSWWAANNVTPGHGLKSPTLRHQSFTDNWEMEFKAWLDLLGETHFRPNDNPMLRGYDMYRTDKPFFDRASGVHPTEIQTLISPSSAVELNTTSALANYATELEQMELEVREVDAAARPRLRTHVDSYRAELGRLSQEFLKVRSPPFQDGEKEYL</sequence>
<evidence type="ECO:0000259" key="2">
    <source>
        <dbReference type="Pfam" id="PF05008"/>
    </source>
</evidence>